<feature type="transmembrane region" description="Helical" evidence="1">
    <location>
        <begin position="145"/>
        <end position="162"/>
    </location>
</feature>
<dbReference type="STRING" id="1401.BK123_13410"/>
<sequence>MSNLKTRVSFSQNRPVLTVIIIEVLLLLAVFAAGAYATIKELSYTSPVLISFIPIALVLMVYFTWKKKWNALGFHKLSSIPANDWVYYSPLLLILIVISLKGMRDISASEVLFFIFFTLLVGFVEESIYRGLILKTLLPKGIKTAVITSSILFAVTHVLNVLSGQDAFQTILQIVYALLIGAVLALLMVKNKNIIPLILFHFLHNFVQFVGNDNSDAFIGYDLLILLVLAVHCVWLSLSLRKPPVSARIDQAV</sequence>
<evidence type="ECO:0000313" key="3">
    <source>
        <dbReference type="EMBL" id="OME92870.1"/>
    </source>
</evidence>
<dbReference type="GO" id="GO:0004175">
    <property type="term" value="F:endopeptidase activity"/>
    <property type="evidence" value="ECO:0007669"/>
    <property type="project" value="UniProtKB-ARBA"/>
</dbReference>
<feature type="transmembrane region" description="Helical" evidence="1">
    <location>
        <begin position="16"/>
        <end position="38"/>
    </location>
</feature>
<feature type="transmembrane region" description="Helical" evidence="1">
    <location>
        <begin position="85"/>
        <end position="100"/>
    </location>
</feature>
<protein>
    <submittedName>
        <fullName evidence="3">CAAX protease family protein</fullName>
    </submittedName>
</protein>
<dbReference type="GO" id="GO:0080120">
    <property type="term" value="P:CAAX-box protein maturation"/>
    <property type="evidence" value="ECO:0007669"/>
    <property type="project" value="UniProtKB-ARBA"/>
</dbReference>
<dbReference type="EMBL" id="MRTF01000004">
    <property type="protein sequence ID" value="OME92870.1"/>
    <property type="molecule type" value="Genomic_DNA"/>
</dbReference>
<dbReference type="InterPro" id="IPR052710">
    <property type="entry name" value="CAAX_protease"/>
</dbReference>
<keyword evidence="1" id="KW-0472">Membrane</keyword>
<dbReference type="GO" id="GO:0006508">
    <property type="term" value="P:proteolysis"/>
    <property type="evidence" value="ECO:0007669"/>
    <property type="project" value="UniProtKB-KW"/>
</dbReference>
<reference evidence="3 4" key="1">
    <citation type="submission" date="2016-11" db="EMBL/GenBank/DDBJ databases">
        <title>Paenibacillus species isolates.</title>
        <authorList>
            <person name="Beno S.M."/>
        </authorList>
    </citation>
    <scope>NUCLEOTIDE SEQUENCE [LARGE SCALE GENOMIC DNA]</scope>
    <source>
        <strain evidence="3 4">FSL F4-0100</strain>
    </source>
</reference>
<accession>A0A1R1B261</accession>
<name>A0A1R1B261_PAELA</name>
<evidence type="ECO:0000313" key="4">
    <source>
        <dbReference type="Proteomes" id="UP000187074"/>
    </source>
</evidence>
<evidence type="ECO:0000256" key="1">
    <source>
        <dbReference type="SAM" id="Phobius"/>
    </source>
</evidence>
<dbReference type="RefSeq" id="WP_076322897.1">
    <property type="nucleotide sequence ID" value="NZ_JBCMZZ010000038.1"/>
</dbReference>
<dbReference type="PANTHER" id="PTHR36435">
    <property type="entry name" value="SLR1288 PROTEIN"/>
    <property type="match status" value="1"/>
</dbReference>
<feature type="transmembrane region" description="Helical" evidence="1">
    <location>
        <begin position="106"/>
        <end position="124"/>
    </location>
</feature>
<feature type="transmembrane region" description="Helical" evidence="1">
    <location>
        <begin position="44"/>
        <end position="65"/>
    </location>
</feature>
<proteinExistence type="predicted"/>
<keyword evidence="1" id="KW-0812">Transmembrane</keyword>
<evidence type="ECO:0000259" key="2">
    <source>
        <dbReference type="Pfam" id="PF02517"/>
    </source>
</evidence>
<keyword evidence="1" id="KW-1133">Transmembrane helix</keyword>
<dbReference type="InterPro" id="IPR003675">
    <property type="entry name" value="Rce1/LyrA-like_dom"/>
</dbReference>
<feature type="domain" description="CAAX prenyl protease 2/Lysostaphin resistance protein A-like" evidence="2">
    <location>
        <begin position="109"/>
        <end position="207"/>
    </location>
</feature>
<dbReference type="Pfam" id="PF02517">
    <property type="entry name" value="Rce1-like"/>
    <property type="match status" value="1"/>
</dbReference>
<dbReference type="PANTHER" id="PTHR36435:SF1">
    <property type="entry name" value="CAAX AMINO TERMINAL PROTEASE FAMILY PROTEIN"/>
    <property type="match status" value="1"/>
</dbReference>
<dbReference type="Proteomes" id="UP000187074">
    <property type="component" value="Unassembled WGS sequence"/>
</dbReference>
<organism evidence="3 4">
    <name type="scientific">Paenibacillus lautus</name>
    <name type="common">Bacillus lautus</name>
    <dbReference type="NCBI Taxonomy" id="1401"/>
    <lineage>
        <taxon>Bacteria</taxon>
        <taxon>Bacillati</taxon>
        <taxon>Bacillota</taxon>
        <taxon>Bacilli</taxon>
        <taxon>Bacillales</taxon>
        <taxon>Paenibacillaceae</taxon>
        <taxon>Paenibacillus</taxon>
    </lineage>
</organism>
<keyword evidence="3" id="KW-0378">Hydrolase</keyword>
<feature type="transmembrane region" description="Helical" evidence="1">
    <location>
        <begin position="168"/>
        <end position="187"/>
    </location>
</feature>
<gene>
    <name evidence="3" type="ORF">BK123_13410</name>
</gene>
<dbReference type="AlphaFoldDB" id="A0A1R1B261"/>
<keyword evidence="3" id="KW-0645">Protease</keyword>
<comment type="caution">
    <text evidence="3">The sequence shown here is derived from an EMBL/GenBank/DDBJ whole genome shotgun (WGS) entry which is preliminary data.</text>
</comment>
<feature type="transmembrane region" description="Helical" evidence="1">
    <location>
        <begin position="217"/>
        <end position="238"/>
    </location>
</feature>
<dbReference type="OrthoDB" id="371054at2"/>